<sequence length="233" mass="25503">MSHSHTHAPGETHSHSHGPPQQPPQPTVDPKLQALIDADFQPVALNLQDSVLALCGSHSLEKCTECGVDYVNLNRMSRLLAQNPTVPFPPPPQMVTKNLSTMVTSTKDEGNAFFKTGKYVDAIRKYTTASSYAVQRPPWEQNGLMREELSIVISNRSVAFLEAKDYISALADAELVIQLRRSWGKGHLRKAKALQAMGQLKDAAEALKLGLAFDPSNAELLSFLAELTTAQES</sequence>
<accession>A0A8H6W978</accession>
<reference evidence="4" key="1">
    <citation type="submission" date="2020-05" db="EMBL/GenBank/DDBJ databases">
        <title>Mycena genomes resolve the evolution of fungal bioluminescence.</title>
        <authorList>
            <person name="Tsai I.J."/>
        </authorList>
    </citation>
    <scope>NUCLEOTIDE SEQUENCE</scope>
    <source>
        <strain evidence="4">171206Taipei</strain>
    </source>
</reference>
<dbReference type="InterPro" id="IPR011990">
    <property type="entry name" value="TPR-like_helical_dom_sf"/>
</dbReference>
<proteinExistence type="predicted"/>
<dbReference type="PANTHER" id="PTHR22904">
    <property type="entry name" value="TPR REPEAT CONTAINING PROTEIN"/>
    <property type="match status" value="1"/>
</dbReference>
<keyword evidence="1" id="KW-0677">Repeat</keyword>
<dbReference type="EMBL" id="JACAZF010000003">
    <property type="protein sequence ID" value="KAF7309437.1"/>
    <property type="molecule type" value="Genomic_DNA"/>
</dbReference>
<dbReference type="OrthoDB" id="433738at2759"/>
<keyword evidence="2" id="KW-0802">TPR repeat</keyword>
<dbReference type="RefSeq" id="XP_037222887.1">
    <property type="nucleotide sequence ID" value="XM_037360002.1"/>
</dbReference>
<comment type="caution">
    <text evidence="4">The sequence shown here is derived from an EMBL/GenBank/DDBJ whole genome shotgun (WGS) entry which is preliminary data.</text>
</comment>
<dbReference type="GO" id="GO:0016301">
    <property type="term" value="F:kinase activity"/>
    <property type="evidence" value="ECO:0007669"/>
    <property type="project" value="UniProtKB-KW"/>
</dbReference>
<dbReference type="GO" id="GO:0051879">
    <property type="term" value="F:Hsp90 protein binding"/>
    <property type="evidence" value="ECO:0007669"/>
    <property type="project" value="TreeGrafter"/>
</dbReference>
<keyword evidence="5" id="KW-1185">Reference proteome</keyword>
<feature type="region of interest" description="Disordered" evidence="3">
    <location>
        <begin position="1"/>
        <end position="29"/>
    </location>
</feature>
<dbReference type="GeneID" id="59342518"/>
<gene>
    <name evidence="4" type="ORF">MIND_00314500</name>
</gene>
<protein>
    <submittedName>
        <fullName evidence="4">Kinase-like protein</fullName>
    </submittedName>
</protein>
<dbReference type="InterPro" id="IPR019734">
    <property type="entry name" value="TPR_rpt"/>
</dbReference>
<evidence type="ECO:0000256" key="2">
    <source>
        <dbReference type="ARBA" id="ARBA00022803"/>
    </source>
</evidence>
<dbReference type="SUPFAM" id="SSF48452">
    <property type="entry name" value="TPR-like"/>
    <property type="match status" value="1"/>
</dbReference>
<organism evidence="4 5">
    <name type="scientific">Mycena indigotica</name>
    <dbReference type="NCBI Taxonomy" id="2126181"/>
    <lineage>
        <taxon>Eukaryota</taxon>
        <taxon>Fungi</taxon>
        <taxon>Dikarya</taxon>
        <taxon>Basidiomycota</taxon>
        <taxon>Agaricomycotina</taxon>
        <taxon>Agaricomycetes</taxon>
        <taxon>Agaricomycetidae</taxon>
        <taxon>Agaricales</taxon>
        <taxon>Marasmiineae</taxon>
        <taxon>Mycenaceae</taxon>
        <taxon>Mycena</taxon>
    </lineage>
</organism>
<keyword evidence="4" id="KW-0418">Kinase</keyword>
<evidence type="ECO:0000256" key="3">
    <source>
        <dbReference type="SAM" id="MobiDB-lite"/>
    </source>
</evidence>
<dbReference type="Gene3D" id="1.25.40.10">
    <property type="entry name" value="Tetratricopeptide repeat domain"/>
    <property type="match status" value="1"/>
</dbReference>
<dbReference type="Proteomes" id="UP000636479">
    <property type="component" value="Unassembled WGS sequence"/>
</dbReference>
<dbReference type="AlphaFoldDB" id="A0A8H6W978"/>
<evidence type="ECO:0000313" key="4">
    <source>
        <dbReference type="EMBL" id="KAF7309437.1"/>
    </source>
</evidence>
<name>A0A8H6W978_9AGAR</name>
<evidence type="ECO:0000313" key="5">
    <source>
        <dbReference type="Proteomes" id="UP000636479"/>
    </source>
</evidence>
<dbReference type="SMART" id="SM00028">
    <property type="entry name" value="TPR"/>
    <property type="match status" value="3"/>
</dbReference>
<evidence type="ECO:0000256" key="1">
    <source>
        <dbReference type="ARBA" id="ARBA00022737"/>
    </source>
</evidence>
<dbReference type="PANTHER" id="PTHR22904:SF523">
    <property type="entry name" value="STRESS-INDUCED-PHOSPHOPROTEIN 1"/>
    <property type="match status" value="1"/>
</dbReference>
<keyword evidence="4" id="KW-0808">Transferase</keyword>